<dbReference type="EMBL" id="SMAO01000016">
    <property type="protein sequence ID" value="TCT17985.1"/>
    <property type="molecule type" value="Genomic_DNA"/>
</dbReference>
<name>A0A4R3MQ36_9GAMM</name>
<comment type="caution">
    <text evidence="3">The sequence shown here is derived from an EMBL/GenBank/DDBJ whole genome shotgun (WGS) entry which is preliminary data.</text>
</comment>
<dbReference type="Pfam" id="PF05171">
    <property type="entry name" value="HemS"/>
    <property type="match status" value="1"/>
</dbReference>
<keyword evidence="4" id="KW-1185">Reference proteome</keyword>
<reference evidence="3 4" key="1">
    <citation type="submission" date="2019-03" db="EMBL/GenBank/DDBJ databases">
        <title>Genomic Encyclopedia of Type Strains, Phase IV (KMG-IV): sequencing the most valuable type-strain genomes for metagenomic binning, comparative biology and taxonomic classification.</title>
        <authorList>
            <person name="Goeker M."/>
        </authorList>
    </citation>
    <scope>NUCLEOTIDE SEQUENCE [LARGE SCALE GENOMIC DNA]</scope>
    <source>
        <strain evidence="3 4">DSM 13587</strain>
    </source>
</reference>
<feature type="region of interest" description="Disordered" evidence="1">
    <location>
        <begin position="1"/>
        <end position="22"/>
    </location>
</feature>
<dbReference type="RefSeq" id="WP_132978709.1">
    <property type="nucleotide sequence ID" value="NZ_SMAO01000016.1"/>
</dbReference>
<dbReference type="SUPFAM" id="SSF144064">
    <property type="entry name" value="Heme iron utilization protein-like"/>
    <property type="match status" value="1"/>
</dbReference>
<evidence type="ECO:0000256" key="1">
    <source>
        <dbReference type="SAM" id="MobiDB-lite"/>
    </source>
</evidence>
<dbReference type="Proteomes" id="UP000295717">
    <property type="component" value="Unassembled WGS sequence"/>
</dbReference>
<dbReference type="InterPro" id="IPR007845">
    <property type="entry name" value="HemS/ChuX_dom"/>
</dbReference>
<evidence type="ECO:0000259" key="2">
    <source>
        <dbReference type="Pfam" id="PF05171"/>
    </source>
</evidence>
<feature type="compositionally biased region" description="Pro residues" evidence="1">
    <location>
        <begin position="13"/>
        <end position="22"/>
    </location>
</feature>
<organism evidence="3 4">
    <name type="scientific">Thiobaca trueperi</name>
    <dbReference type="NCBI Taxonomy" id="127458"/>
    <lineage>
        <taxon>Bacteria</taxon>
        <taxon>Pseudomonadati</taxon>
        <taxon>Pseudomonadota</taxon>
        <taxon>Gammaproteobacteria</taxon>
        <taxon>Chromatiales</taxon>
        <taxon>Chromatiaceae</taxon>
        <taxon>Thiobaca</taxon>
    </lineage>
</organism>
<feature type="domain" description="Haemin-degrading HemS/ChuX" evidence="2">
    <location>
        <begin position="198"/>
        <end position="323"/>
    </location>
</feature>
<gene>
    <name evidence="3" type="ORF">EDC35_11623</name>
</gene>
<dbReference type="AlphaFoldDB" id="A0A4R3MQ36"/>
<evidence type="ECO:0000313" key="3">
    <source>
        <dbReference type="EMBL" id="TCT17985.1"/>
    </source>
</evidence>
<dbReference type="InterPro" id="IPR053733">
    <property type="entry name" value="Heme_Transport_Util_sf"/>
</dbReference>
<dbReference type="GO" id="GO:0006826">
    <property type="term" value="P:iron ion transport"/>
    <property type="evidence" value="ECO:0007669"/>
    <property type="project" value="InterPro"/>
</dbReference>
<proteinExistence type="predicted"/>
<evidence type="ECO:0000313" key="4">
    <source>
        <dbReference type="Proteomes" id="UP000295717"/>
    </source>
</evidence>
<protein>
    <submittedName>
        <fullName evidence="3">Putative hemin transport protein</fullName>
    </submittedName>
</protein>
<dbReference type="Gene3D" id="3.40.1570.10">
    <property type="entry name" value="HemS/ChuS/ChuX like domains"/>
    <property type="match status" value="2"/>
</dbReference>
<accession>A0A4R3MQ36</accession>
<sequence>MTTMTRSLAPLPRICPPDPPAPNKATGILRLTGCWPELLRDLARLDRVWIETAIPGLDMAQAALLQGIRIEQNIAQATGRRFALHLFLDQWHVLRTLPDGESEDPQQLRIEDQSRTTLLTLSLDHRSNGFALRTLLRNHQAERQRVVPLHRRTDRVATASNYAAFIRVLNQHSQVGVDDPDSLDIGEVCGWQRLSPERLREQGQIQPVDPEQIACFLGALADQALPVRVLTGTAGVAHRFDGAFYFHQRRAGSWLQLLGDDVRLRIETAAIDSAWVFRRQGASGQRHQLRLYDASGRALAVIENLPGFDQAENPIWRTLINTLLD</sequence>
<dbReference type="OrthoDB" id="316630at2"/>